<dbReference type="GO" id="GO:0004588">
    <property type="term" value="F:orotate phosphoribosyltransferase activity"/>
    <property type="evidence" value="ECO:0007669"/>
    <property type="project" value="UniProtKB-EC"/>
</dbReference>
<reference evidence="9" key="1">
    <citation type="journal article" date="2019" name="Int. J. Syst. Evol. Microbiol.">
        <title>The Global Catalogue of Microorganisms (GCM) 10K type strain sequencing project: providing services to taxonomists for standard genome sequencing and annotation.</title>
        <authorList>
            <consortium name="The Broad Institute Genomics Platform"/>
            <consortium name="The Broad Institute Genome Sequencing Center for Infectious Disease"/>
            <person name="Wu L."/>
            <person name="Ma J."/>
        </authorList>
    </citation>
    <scope>NUCLEOTIDE SEQUENCE [LARGE SCALE GENOMIC DNA]</scope>
    <source>
        <strain evidence="9">CCUG 53270</strain>
    </source>
</reference>
<gene>
    <name evidence="6 8" type="primary">pyrE</name>
    <name evidence="8" type="ORF">ACFQ4B_24610</name>
</gene>
<evidence type="ECO:0000256" key="5">
    <source>
        <dbReference type="ARBA" id="ARBA00022975"/>
    </source>
</evidence>
<evidence type="ECO:0000313" key="8">
    <source>
        <dbReference type="EMBL" id="MFD1223306.1"/>
    </source>
</evidence>
<keyword evidence="3 6" id="KW-0328">Glycosyltransferase</keyword>
<keyword evidence="9" id="KW-1185">Reference proteome</keyword>
<dbReference type="InterPro" id="IPR029057">
    <property type="entry name" value="PRTase-like"/>
</dbReference>
<dbReference type="InterPro" id="IPR000836">
    <property type="entry name" value="PRTase_dom"/>
</dbReference>
<keyword evidence="5 6" id="KW-0665">Pyrimidine biosynthesis</keyword>
<protein>
    <recommendedName>
        <fullName evidence="2 6">Orotate phosphoribosyltransferase</fullName>
        <shortName evidence="6">OPRT</shortName>
        <shortName evidence="6">OPRTase</shortName>
        <ecNumber evidence="2 6">2.4.2.10</ecNumber>
    </recommendedName>
</protein>
<evidence type="ECO:0000256" key="2">
    <source>
        <dbReference type="ARBA" id="ARBA00011971"/>
    </source>
</evidence>
<comment type="pathway">
    <text evidence="1 6">Pyrimidine metabolism; UMP biosynthesis via de novo pathway; UMP from orotate: step 1/2.</text>
</comment>
<comment type="caution">
    <text evidence="6">Lacks conserved residue(s) required for the propagation of feature annotation.</text>
</comment>
<dbReference type="InterPro" id="IPR023031">
    <property type="entry name" value="OPRT"/>
</dbReference>
<feature type="binding site" evidence="6">
    <location>
        <position position="109"/>
    </location>
    <ligand>
        <name>5-phospho-alpha-D-ribose 1-diphosphate</name>
        <dbReference type="ChEBI" id="CHEBI:58017"/>
        <note>ligand shared between dimeric partners</note>
    </ligand>
</feature>
<feature type="binding site" evidence="6">
    <location>
        <position position="135"/>
    </location>
    <ligand>
        <name>orotate</name>
        <dbReference type="ChEBI" id="CHEBI:30839"/>
    </ligand>
</feature>
<comment type="subunit">
    <text evidence="6">Homodimer.</text>
</comment>
<sequence length="220" mass="23921">MSANTIKTNTLLAEQIADALLRIQAVTLRPNQPFTWASGMKSPIYCDNRLTISYPEIRELIAEGFIALIRDNFPDVEVIAGAATGGIPHAAWVAQKLNLPMVYVRDKAKGHGKENLIEGVIRPGQKTVVIEDLISTGGSSLKVALAVNEAGAHTQGVLGIFSYQFEKAKEAFEGAGVPFETLSNYTTLVDVALRQGSIQQQDLELLKAWRLNPSEYGKQA</sequence>
<dbReference type="Gene3D" id="3.40.50.2020">
    <property type="match status" value="1"/>
</dbReference>
<dbReference type="CDD" id="cd06223">
    <property type="entry name" value="PRTases_typeI"/>
    <property type="match status" value="1"/>
</dbReference>
<feature type="domain" description="Phosphoribosyltransferase" evidence="7">
    <location>
        <begin position="70"/>
        <end position="152"/>
    </location>
</feature>
<dbReference type="Pfam" id="PF00156">
    <property type="entry name" value="Pribosyltran"/>
    <property type="match status" value="1"/>
</dbReference>
<feature type="binding site" evidence="6">
    <location>
        <position position="111"/>
    </location>
    <ligand>
        <name>5-phospho-alpha-D-ribose 1-diphosphate</name>
        <dbReference type="ChEBI" id="CHEBI:58017"/>
        <note>ligand shared between dimeric partners</note>
    </ligand>
</feature>
<dbReference type="EC" id="2.4.2.10" evidence="2 6"/>
<organism evidence="8 9">
    <name type="scientific">Paenibacillus vulneris</name>
    <dbReference type="NCBI Taxonomy" id="1133364"/>
    <lineage>
        <taxon>Bacteria</taxon>
        <taxon>Bacillati</taxon>
        <taxon>Bacillota</taxon>
        <taxon>Bacilli</taxon>
        <taxon>Bacillales</taxon>
        <taxon>Paenibacillaceae</taxon>
        <taxon>Paenibacillus</taxon>
    </lineage>
</organism>
<comment type="similarity">
    <text evidence="6">Belongs to the purine/pyrimidine phosphoribosyltransferase family. PyrE subfamily.</text>
</comment>
<evidence type="ECO:0000259" key="7">
    <source>
        <dbReference type="Pfam" id="PF00156"/>
    </source>
</evidence>
<comment type="function">
    <text evidence="6">Catalyzes the transfer of a ribosyl phosphate group from 5-phosphoribose 1-diphosphate to orotate, leading to the formation of orotidine monophosphate (OMP).</text>
</comment>
<dbReference type="PANTHER" id="PTHR19278:SF9">
    <property type="entry name" value="URIDINE 5'-MONOPHOSPHATE SYNTHASE"/>
    <property type="match status" value="1"/>
</dbReference>
<keyword evidence="4 6" id="KW-0808">Transferase</keyword>
<dbReference type="RefSeq" id="WP_345590309.1">
    <property type="nucleotide sequence ID" value="NZ_BAABJG010000022.1"/>
</dbReference>
<dbReference type="SUPFAM" id="SSF53271">
    <property type="entry name" value="PRTase-like"/>
    <property type="match status" value="1"/>
</dbReference>
<feature type="binding site" evidence="6">
    <location>
        <position position="105"/>
    </location>
    <ligand>
        <name>5-phospho-alpha-D-ribose 1-diphosphate</name>
        <dbReference type="ChEBI" id="CHEBI:58017"/>
        <note>ligand shared between dimeric partners</note>
    </ligand>
</feature>
<evidence type="ECO:0000256" key="4">
    <source>
        <dbReference type="ARBA" id="ARBA00022679"/>
    </source>
</evidence>
<evidence type="ECO:0000256" key="6">
    <source>
        <dbReference type="HAMAP-Rule" id="MF_01208"/>
    </source>
</evidence>
<dbReference type="NCBIfam" id="TIGR00336">
    <property type="entry name" value="pyrE"/>
    <property type="match status" value="1"/>
</dbReference>
<feature type="binding site" description="in other chain" evidence="6">
    <location>
        <begin position="131"/>
        <end position="139"/>
    </location>
    <ligand>
        <name>5-phospho-alpha-D-ribose 1-diphosphate</name>
        <dbReference type="ChEBI" id="CHEBI:58017"/>
        <note>ligand shared between dimeric partners</note>
    </ligand>
</feature>
<dbReference type="PANTHER" id="PTHR19278">
    <property type="entry name" value="OROTATE PHOSPHORIBOSYLTRANSFERASE"/>
    <property type="match status" value="1"/>
</dbReference>
<comment type="caution">
    <text evidence="8">The sequence shown here is derived from an EMBL/GenBank/DDBJ whole genome shotgun (WGS) entry which is preliminary data.</text>
</comment>
<name>A0ABW3UU02_9BACL</name>
<dbReference type="InterPro" id="IPR004467">
    <property type="entry name" value="Or_phspho_trans_dom"/>
</dbReference>
<dbReference type="HAMAP" id="MF_01208">
    <property type="entry name" value="PyrE"/>
    <property type="match status" value="1"/>
</dbReference>
<evidence type="ECO:0000256" key="1">
    <source>
        <dbReference type="ARBA" id="ARBA00004889"/>
    </source>
</evidence>
<dbReference type="Proteomes" id="UP001597180">
    <property type="component" value="Unassembled WGS sequence"/>
</dbReference>
<accession>A0ABW3UU02</accession>
<evidence type="ECO:0000313" key="9">
    <source>
        <dbReference type="Proteomes" id="UP001597180"/>
    </source>
</evidence>
<keyword evidence="6" id="KW-0460">Magnesium</keyword>
<dbReference type="EMBL" id="JBHTLU010000034">
    <property type="protein sequence ID" value="MFD1223306.1"/>
    <property type="molecule type" value="Genomic_DNA"/>
</dbReference>
<proteinExistence type="inferred from homology"/>
<comment type="catalytic activity">
    <reaction evidence="6">
        <text>orotidine 5'-phosphate + diphosphate = orotate + 5-phospho-alpha-D-ribose 1-diphosphate</text>
        <dbReference type="Rhea" id="RHEA:10380"/>
        <dbReference type="ChEBI" id="CHEBI:30839"/>
        <dbReference type="ChEBI" id="CHEBI:33019"/>
        <dbReference type="ChEBI" id="CHEBI:57538"/>
        <dbReference type="ChEBI" id="CHEBI:58017"/>
        <dbReference type="EC" id="2.4.2.10"/>
    </reaction>
</comment>
<evidence type="ECO:0000256" key="3">
    <source>
        <dbReference type="ARBA" id="ARBA00022676"/>
    </source>
</evidence>
<comment type="cofactor">
    <cofactor evidence="6">
        <name>Mg(2+)</name>
        <dbReference type="ChEBI" id="CHEBI:18420"/>
    </cofactor>
</comment>